<accession>A0A1I7UYR4</accession>
<keyword evidence="1" id="KW-0732">Signal</keyword>
<dbReference type="Proteomes" id="UP000095282">
    <property type="component" value="Unplaced"/>
</dbReference>
<dbReference type="WBParaSite" id="Csp11.Scaffold630.g20684.t1">
    <property type="protein sequence ID" value="Csp11.Scaffold630.g20684.t1"/>
    <property type="gene ID" value="Csp11.Scaffold630.g20684"/>
</dbReference>
<organism evidence="2 3">
    <name type="scientific">Caenorhabditis tropicalis</name>
    <dbReference type="NCBI Taxonomy" id="1561998"/>
    <lineage>
        <taxon>Eukaryota</taxon>
        <taxon>Metazoa</taxon>
        <taxon>Ecdysozoa</taxon>
        <taxon>Nematoda</taxon>
        <taxon>Chromadorea</taxon>
        <taxon>Rhabditida</taxon>
        <taxon>Rhabditina</taxon>
        <taxon>Rhabditomorpha</taxon>
        <taxon>Rhabditoidea</taxon>
        <taxon>Rhabditidae</taxon>
        <taxon>Peloderinae</taxon>
        <taxon>Caenorhabditis</taxon>
    </lineage>
</organism>
<feature type="chain" id="PRO_5009309578" evidence="1">
    <location>
        <begin position="19"/>
        <end position="117"/>
    </location>
</feature>
<evidence type="ECO:0000313" key="2">
    <source>
        <dbReference type="Proteomes" id="UP000095282"/>
    </source>
</evidence>
<dbReference type="eggNOG" id="ENOG502THVR">
    <property type="taxonomic scope" value="Eukaryota"/>
</dbReference>
<protein>
    <submittedName>
        <fullName evidence="3">Uncharacterized protein</fullName>
    </submittedName>
</protein>
<reference evidence="3" key="1">
    <citation type="submission" date="2016-11" db="UniProtKB">
        <authorList>
            <consortium name="WormBaseParasite"/>
        </authorList>
    </citation>
    <scope>IDENTIFICATION</scope>
</reference>
<dbReference type="Pfam" id="PF17351">
    <property type="entry name" value="DUF5380"/>
    <property type="match status" value="1"/>
</dbReference>
<feature type="signal peptide" evidence="1">
    <location>
        <begin position="1"/>
        <end position="18"/>
    </location>
</feature>
<keyword evidence="2" id="KW-1185">Reference proteome</keyword>
<sequence>MLRTIVFVVLISVPFIFSAPEIESSDSGAGLDVLYKKLMKKQENVKNARLIDFISRGAPSGVDAPIPSIAEYETFKSDKSVNFLSDGAGHIVFRQFRRIRISDLLGSQMKARPGLRL</sequence>
<proteinExistence type="predicted"/>
<dbReference type="AlphaFoldDB" id="A0A1I7UYR4"/>
<evidence type="ECO:0000256" key="1">
    <source>
        <dbReference type="SAM" id="SignalP"/>
    </source>
</evidence>
<name>A0A1I7UYR4_9PELO</name>
<evidence type="ECO:0000313" key="3">
    <source>
        <dbReference type="WBParaSite" id="Csp11.Scaffold630.g20684.t1"/>
    </source>
</evidence>
<dbReference type="InterPro" id="IPR020376">
    <property type="entry name" value="Uncharacterised_F46C5.1"/>
</dbReference>